<dbReference type="Proteomes" id="UP000007800">
    <property type="component" value="Unassembled WGS sequence"/>
</dbReference>
<keyword evidence="1" id="KW-0732">Signal</keyword>
<evidence type="ECO:0000313" key="2">
    <source>
        <dbReference type="EMBL" id="EER12276.1"/>
    </source>
</evidence>
<sequence>MRVLHLITSLIIYGMGVRGHVGVYTPCLDKDGDFAQYVSRIEFFYDGTVALTHQEGRLGRKKVYVCKYYIFPINETCPYYRARFEGYECWKLLQDSKGYLMPDSFKCSLQLPKFEYLLMPLPSPHARTALYKDRSWKCSKKV</sequence>
<dbReference type="EMBL" id="GG676168">
    <property type="protein sequence ID" value="EER12276.1"/>
    <property type="molecule type" value="Genomic_DNA"/>
</dbReference>
<proteinExistence type="predicted"/>
<organism evidence="3">
    <name type="scientific">Perkinsus marinus (strain ATCC 50983 / TXsc)</name>
    <dbReference type="NCBI Taxonomy" id="423536"/>
    <lineage>
        <taxon>Eukaryota</taxon>
        <taxon>Sar</taxon>
        <taxon>Alveolata</taxon>
        <taxon>Perkinsozoa</taxon>
        <taxon>Perkinsea</taxon>
        <taxon>Perkinsida</taxon>
        <taxon>Perkinsidae</taxon>
        <taxon>Perkinsus</taxon>
    </lineage>
</organism>
<evidence type="ECO:0000256" key="1">
    <source>
        <dbReference type="SAM" id="SignalP"/>
    </source>
</evidence>
<accession>C5KTH1</accession>
<gene>
    <name evidence="2" type="ORF">Pmar_PMAR001073</name>
</gene>
<name>C5KTH1_PERM5</name>
<dbReference type="InParanoid" id="C5KTH1"/>
<dbReference type="AlphaFoldDB" id="C5KTH1"/>
<feature type="chain" id="PRO_5002954068" evidence="1">
    <location>
        <begin position="20"/>
        <end position="142"/>
    </location>
</feature>
<feature type="signal peptide" evidence="1">
    <location>
        <begin position="1"/>
        <end position="19"/>
    </location>
</feature>
<dbReference type="GeneID" id="9061442"/>
<keyword evidence="3" id="KW-1185">Reference proteome</keyword>
<reference evidence="2 3" key="1">
    <citation type="submission" date="2008-07" db="EMBL/GenBank/DDBJ databases">
        <authorList>
            <person name="El-Sayed N."/>
            <person name="Caler E."/>
            <person name="Inman J."/>
            <person name="Amedeo P."/>
            <person name="Hass B."/>
            <person name="Wortman J."/>
        </authorList>
    </citation>
    <scope>NUCLEOTIDE SEQUENCE [LARGE SCALE GENOMIC DNA]</scope>
    <source>
        <strain evidence="3">ATCC 50983 / TXsc</strain>
    </source>
</reference>
<protein>
    <submittedName>
        <fullName evidence="2">Uncharacterized protein</fullName>
    </submittedName>
</protein>
<evidence type="ECO:0000313" key="3">
    <source>
        <dbReference type="Proteomes" id="UP000007800"/>
    </source>
</evidence>
<dbReference type="RefSeq" id="XP_002780481.1">
    <property type="nucleotide sequence ID" value="XM_002780435.1"/>
</dbReference>